<comment type="caution">
    <text evidence="2">The sequence shown here is derived from an EMBL/GenBank/DDBJ whole genome shotgun (WGS) entry which is preliminary data.</text>
</comment>
<protein>
    <recommendedName>
        <fullName evidence="4">Transcriptional regulator</fullName>
    </recommendedName>
</protein>
<evidence type="ECO:0000313" key="2">
    <source>
        <dbReference type="EMBL" id="MDQ1150382.1"/>
    </source>
</evidence>
<accession>A0ABU0U5Y5</accession>
<feature type="signal peptide" evidence="1">
    <location>
        <begin position="1"/>
        <end position="21"/>
    </location>
</feature>
<keyword evidence="3" id="KW-1185">Reference proteome</keyword>
<organism evidence="2 3">
    <name type="scientific">Sphingobacterium zeae</name>
    <dbReference type="NCBI Taxonomy" id="1776859"/>
    <lineage>
        <taxon>Bacteria</taxon>
        <taxon>Pseudomonadati</taxon>
        <taxon>Bacteroidota</taxon>
        <taxon>Sphingobacteriia</taxon>
        <taxon>Sphingobacteriales</taxon>
        <taxon>Sphingobacteriaceae</taxon>
        <taxon>Sphingobacterium</taxon>
    </lineage>
</organism>
<dbReference type="EMBL" id="JAUTBA010000001">
    <property type="protein sequence ID" value="MDQ1150382.1"/>
    <property type="molecule type" value="Genomic_DNA"/>
</dbReference>
<sequence>MMRKYCCILLLLAALVGNVEAQIVTTKLLPQRIPAGFDRVREAVSDISGRNGDSKIQVTPLAATETTATFEIEEQGLSIETVVDDEKKFNKLVAEAAKDVSKPSIHILHTYTLKDKKFKVPPPRKIFFSPEYGVTWTLTLKKIADKETELVLNYKSIAPAFAKKIELEFESDTYYNNKIVKIAVDDIRMRHLIREILINQMHVDRDYPAPTYPASN</sequence>
<dbReference type="Proteomes" id="UP001244640">
    <property type="component" value="Unassembled WGS sequence"/>
</dbReference>
<evidence type="ECO:0008006" key="4">
    <source>
        <dbReference type="Google" id="ProtNLM"/>
    </source>
</evidence>
<name>A0ABU0U5Y5_9SPHI</name>
<gene>
    <name evidence="2" type="ORF">QE382_002366</name>
</gene>
<evidence type="ECO:0000256" key="1">
    <source>
        <dbReference type="SAM" id="SignalP"/>
    </source>
</evidence>
<feature type="chain" id="PRO_5047336011" description="Transcriptional regulator" evidence="1">
    <location>
        <begin position="22"/>
        <end position="216"/>
    </location>
</feature>
<keyword evidence="1" id="KW-0732">Signal</keyword>
<evidence type="ECO:0000313" key="3">
    <source>
        <dbReference type="Proteomes" id="UP001244640"/>
    </source>
</evidence>
<dbReference type="RefSeq" id="WP_307186039.1">
    <property type="nucleotide sequence ID" value="NZ_JAUTBA010000001.1"/>
</dbReference>
<reference evidence="2 3" key="1">
    <citation type="submission" date="2023-07" db="EMBL/GenBank/DDBJ databases">
        <title>Functional and genomic diversity of the sorghum phyllosphere microbiome.</title>
        <authorList>
            <person name="Shade A."/>
        </authorList>
    </citation>
    <scope>NUCLEOTIDE SEQUENCE [LARGE SCALE GENOMIC DNA]</scope>
    <source>
        <strain evidence="2 3">SORGH_AS_0892</strain>
    </source>
</reference>
<proteinExistence type="predicted"/>